<organism evidence="2 3">
    <name type="scientific">Trematosphaeria pertusa</name>
    <dbReference type="NCBI Taxonomy" id="390896"/>
    <lineage>
        <taxon>Eukaryota</taxon>
        <taxon>Fungi</taxon>
        <taxon>Dikarya</taxon>
        <taxon>Ascomycota</taxon>
        <taxon>Pezizomycotina</taxon>
        <taxon>Dothideomycetes</taxon>
        <taxon>Pleosporomycetidae</taxon>
        <taxon>Pleosporales</taxon>
        <taxon>Massarineae</taxon>
        <taxon>Trematosphaeriaceae</taxon>
        <taxon>Trematosphaeria</taxon>
    </lineage>
</organism>
<feature type="compositionally biased region" description="Polar residues" evidence="1">
    <location>
        <begin position="111"/>
        <end position="132"/>
    </location>
</feature>
<evidence type="ECO:0000313" key="2">
    <source>
        <dbReference type="EMBL" id="KAF2254833.1"/>
    </source>
</evidence>
<dbReference type="RefSeq" id="XP_033689837.1">
    <property type="nucleotide sequence ID" value="XM_033834567.1"/>
</dbReference>
<evidence type="ECO:0000256" key="1">
    <source>
        <dbReference type="SAM" id="MobiDB-lite"/>
    </source>
</evidence>
<dbReference type="EMBL" id="ML987190">
    <property type="protein sequence ID" value="KAF2254833.1"/>
    <property type="molecule type" value="Genomic_DNA"/>
</dbReference>
<feature type="compositionally biased region" description="Low complexity" evidence="1">
    <location>
        <begin position="33"/>
        <end position="45"/>
    </location>
</feature>
<protein>
    <submittedName>
        <fullName evidence="2">Uncharacterized protein</fullName>
    </submittedName>
</protein>
<proteinExistence type="predicted"/>
<dbReference type="GeneID" id="54587897"/>
<name>A0A6A6J0A8_9PLEO</name>
<dbReference type="AlphaFoldDB" id="A0A6A6J0A8"/>
<gene>
    <name evidence="2" type="ORF">BU26DRAFT_583483</name>
</gene>
<sequence>MASRRARAGAPVAHNLCGGYKLLRSAALGDGNPSSWPSASPWTSAGGLILLTGPRHAPAALGDENPSSWTSAGGPTLPTGPRHAPAMTRRPPVPTTSYAARPPPHRGPDTATPTSLSGDPDQITSPFHTLSSAELEHHIRRAASAR</sequence>
<accession>A0A6A6J0A8</accession>
<keyword evidence="3" id="KW-1185">Reference proteome</keyword>
<dbReference type="Proteomes" id="UP000800094">
    <property type="component" value="Unassembled WGS sequence"/>
</dbReference>
<evidence type="ECO:0000313" key="3">
    <source>
        <dbReference type="Proteomes" id="UP000800094"/>
    </source>
</evidence>
<reference evidence="2" key="1">
    <citation type="journal article" date="2020" name="Stud. Mycol.">
        <title>101 Dothideomycetes genomes: a test case for predicting lifestyles and emergence of pathogens.</title>
        <authorList>
            <person name="Haridas S."/>
            <person name="Albert R."/>
            <person name="Binder M."/>
            <person name="Bloem J."/>
            <person name="Labutti K."/>
            <person name="Salamov A."/>
            <person name="Andreopoulos B."/>
            <person name="Baker S."/>
            <person name="Barry K."/>
            <person name="Bills G."/>
            <person name="Bluhm B."/>
            <person name="Cannon C."/>
            <person name="Castanera R."/>
            <person name="Culley D."/>
            <person name="Daum C."/>
            <person name="Ezra D."/>
            <person name="Gonzalez J."/>
            <person name="Henrissat B."/>
            <person name="Kuo A."/>
            <person name="Liang C."/>
            <person name="Lipzen A."/>
            <person name="Lutzoni F."/>
            <person name="Magnuson J."/>
            <person name="Mondo S."/>
            <person name="Nolan M."/>
            <person name="Ohm R."/>
            <person name="Pangilinan J."/>
            <person name="Park H.-J."/>
            <person name="Ramirez L."/>
            <person name="Alfaro M."/>
            <person name="Sun H."/>
            <person name="Tritt A."/>
            <person name="Yoshinaga Y."/>
            <person name="Zwiers L.-H."/>
            <person name="Turgeon B."/>
            <person name="Goodwin S."/>
            <person name="Spatafora J."/>
            <person name="Crous P."/>
            <person name="Grigoriev I."/>
        </authorList>
    </citation>
    <scope>NUCLEOTIDE SEQUENCE</scope>
    <source>
        <strain evidence="2">CBS 122368</strain>
    </source>
</reference>
<feature type="region of interest" description="Disordered" evidence="1">
    <location>
        <begin position="27"/>
        <end position="146"/>
    </location>
</feature>